<evidence type="ECO:0000313" key="1">
    <source>
        <dbReference type="EMBL" id="SDZ23075.1"/>
    </source>
</evidence>
<dbReference type="Proteomes" id="UP000199663">
    <property type="component" value="Unassembled WGS sequence"/>
</dbReference>
<dbReference type="EMBL" id="FNQC01000008">
    <property type="protein sequence ID" value="SDZ23075.1"/>
    <property type="molecule type" value="Genomic_DNA"/>
</dbReference>
<proteinExistence type="predicted"/>
<sequence>MIIFSLFRFCEVFICKLRSVFSLIEKGFKLSMHLPAHLRVLLELGKISLCSSLILKGAPLGENIYYLSSISNLYIHFLIVITDKWGKP</sequence>
<comment type="caution">
    <text evidence="1">The sequence shown here is derived from an EMBL/GenBank/DDBJ whole genome shotgun (WGS) entry which is preliminary data.</text>
</comment>
<organism evidence="1 2">
    <name type="scientific">Rhodonellum ikkaensis</name>
    <dbReference type="NCBI Taxonomy" id="336829"/>
    <lineage>
        <taxon>Bacteria</taxon>
        <taxon>Pseudomonadati</taxon>
        <taxon>Bacteroidota</taxon>
        <taxon>Cytophagia</taxon>
        <taxon>Cytophagales</taxon>
        <taxon>Cytophagaceae</taxon>
        <taxon>Rhodonellum</taxon>
    </lineage>
</organism>
<reference evidence="1 2" key="1">
    <citation type="submission" date="2016-10" db="EMBL/GenBank/DDBJ databases">
        <authorList>
            <person name="Varghese N."/>
            <person name="Submissions S."/>
        </authorList>
    </citation>
    <scope>NUCLEOTIDE SEQUENCE [LARGE SCALE GENOMIC DNA]</scope>
    <source>
        <strain evidence="1 2">DSM 17997</strain>
    </source>
</reference>
<name>A0A1H3RCN4_9BACT</name>
<gene>
    <name evidence="1" type="ORF">SAMN05444412_10823</name>
</gene>
<keyword evidence="2" id="KW-1185">Reference proteome</keyword>
<accession>A0A1H3RCN4</accession>
<protein>
    <submittedName>
        <fullName evidence="1">Uncharacterized protein</fullName>
    </submittedName>
</protein>
<evidence type="ECO:0000313" key="2">
    <source>
        <dbReference type="Proteomes" id="UP000199663"/>
    </source>
</evidence>